<protein>
    <recommendedName>
        <fullName evidence="4">Death domain-containing protein</fullName>
    </recommendedName>
</protein>
<feature type="compositionally biased region" description="Polar residues" evidence="1">
    <location>
        <begin position="137"/>
        <end position="148"/>
    </location>
</feature>
<organism evidence="2 3">
    <name type="scientific">Amphimedon queenslandica</name>
    <name type="common">Sponge</name>
    <dbReference type="NCBI Taxonomy" id="400682"/>
    <lineage>
        <taxon>Eukaryota</taxon>
        <taxon>Metazoa</taxon>
        <taxon>Porifera</taxon>
        <taxon>Demospongiae</taxon>
        <taxon>Heteroscleromorpha</taxon>
        <taxon>Haplosclerida</taxon>
        <taxon>Niphatidae</taxon>
        <taxon>Amphimedon</taxon>
    </lineage>
</organism>
<dbReference type="AlphaFoldDB" id="A0AAN0JZE4"/>
<dbReference type="InterPro" id="IPR011029">
    <property type="entry name" value="DEATH-like_dom_sf"/>
</dbReference>
<dbReference type="GeneID" id="109591125"/>
<dbReference type="Gene3D" id="1.10.533.10">
    <property type="entry name" value="Death Domain, Fas"/>
    <property type="match status" value="1"/>
</dbReference>
<reference evidence="3" key="1">
    <citation type="journal article" date="2010" name="Nature">
        <title>The Amphimedon queenslandica genome and the evolution of animal complexity.</title>
        <authorList>
            <person name="Srivastava M."/>
            <person name="Simakov O."/>
            <person name="Chapman J."/>
            <person name="Fahey B."/>
            <person name="Gauthier M.E."/>
            <person name="Mitros T."/>
            <person name="Richards G.S."/>
            <person name="Conaco C."/>
            <person name="Dacre M."/>
            <person name="Hellsten U."/>
            <person name="Larroux C."/>
            <person name="Putnam N.H."/>
            <person name="Stanke M."/>
            <person name="Adamska M."/>
            <person name="Darling A."/>
            <person name="Degnan S.M."/>
            <person name="Oakley T.H."/>
            <person name="Plachetzki D.C."/>
            <person name="Zhai Y."/>
            <person name="Adamski M."/>
            <person name="Calcino A."/>
            <person name="Cummins S.F."/>
            <person name="Goodstein D.M."/>
            <person name="Harris C."/>
            <person name="Jackson D.J."/>
            <person name="Leys S.P."/>
            <person name="Shu S."/>
            <person name="Woodcroft B.J."/>
            <person name="Vervoort M."/>
            <person name="Kosik K.S."/>
            <person name="Manning G."/>
            <person name="Degnan B.M."/>
            <person name="Rokhsar D.S."/>
        </authorList>
    </citation>
    <scope>NUCLEOTIDE SEQUENCE [LARGE SCALE GENOMIC DNA]</scope>
</reference>
<evidence type="ECO:0000256" key="1">
    <source>
        <dbReference type="SAM" id="MobiDB-lite"/>
    </source>
</evidence>
<feature type="region of interest" description="Disordered" evidence="1">
    <location>
        <begin position="131"/>
        <end position="150"/>
    </location>
</feature>
<proteinExistence type="predicted"/>
<evidence type="ECO:0000313" key="2">
    <source>
        <dbReference type="EnsemblMetazoa" id="XP_019862478.1"/>
    </source>
</evidence>
<keyword evidence="3" id="KW-1185">Reference proteome</keyword>
<dbReference type="KEGG" id="aqu:109591125"/>
<dbReference type="Proteomes" id="UP000007879">
    <property type="component" value="Unassembled WGS sequence"/>
</dbReference>
<evidence type="ECO:0008006" key="4">
    <source>
        <dbReference type="Google" id="ProtNLM"/>
    </source>
</evidence>
<evidence type="ECO:0000313" key="3">
    <source>
        <dbReference type="Proteomes" id="UP000007879"/>
    </source>
</evidence>
<sequence length="278" mass="31069">MATSPSSSLFINVCNKELSKKDFYAVYNRIKPLSAGWKQIAISWRLELDTINRIEADCRGDTIACLQKVIEYWLKKDYDYKSHGIPCWRRVCVAVKEGGGDPALADEIAREHPLPATVGVPINIIHSEGMSPGSTGGCNSNDNDTLLSLPSADRRDISPFDAAMSPGSGKSNSSTCADGYGSSEKSFHLTSELHDLQEEFDEAFRITKKSFESSDLPEIIDYLQTHVKSLLGPKMRKQSTAQAVREEFECIKTIPKLFTVLQDKYVSWFNYKLMINLL</sequence>
<name>A0AAN0JZE4_AMPQE</name>
<feature type="region of interest" description="Disordered" evidence="1">
    <location>
        <begin position="158"/>
        <end position="177"/>
    </location>
</feature>
<reference evidence="2" key="2">
    <citation type="submission" date="2024-06" db="UniProtKB">
        <authorList>
            <consortium name="EnsemblMetazoa"/>
        </authorList>
    </citation>
    <scope>IDENTIFICATION</scope>
</reference>
<dbReference type="RefSeq" id="XP_019862478.1">
    <property type="nucleotide sequence ID" value="XM_020006919.1"/>
</dbReference>
<dbReference type="EnsemblMetazoa" id="XM_020006919.1">
    <property type="protein sequence ID" value="XP_019862478.1"/>
    <property type="gene ID" value="LOC109591125"/>
</dbReference>
<accession>A0AAN0JZE4</accession>